<dbReference type="GeneID" id="36401994"/>
<name>A0A0P1B631_PLAHL</name>
<proteinExistence type="predicted"/>
<protein>
    <submittedName>
        <fullName evidence="2">Uncharacterized protein</fullName>
    </submittedName>
</protein>
<accession>A0A0P1B631</accession>
<evidence type="ECO:0000256" key="1">
    <source>
        <dbReference type="SAM" id="MobiDB-lite"/>
    </source>
</evidence>
<evidence type="ECO:0000313" key="2">
    <source>
        <dbReference type="EMBL" id="CEG49160.1"/>
    </source>
</evidence>
<feature type="compositionally biased region" description="Polar residues" evidence="1">
    <location>
        <begin position="9"/>
        <end position="23"/>
    </location>
</feature>
<dbReference type="RefSeq" id="XP_024585529.1">
    <property type="nucleotide sequence ID" value="XM_024720318.1"/>
</dbReference>
<dbReference type="EMBL" id="CCYD01003042">
    <property type="protein sequence ID" value="CEG49160.1"/>
    <property type="molecule type" value="Genomic_DNA"/>
</dbReference>
<evidence type="ECO:0000313" key="3">
    <source>
        <dbReference type="Proteomes" id="UP000054928"/>
    </source>
</evidence>
<dbReference type="Proteomes" id="UP000054928">
    <property type="component" value="Unassembled WGS sequence"/>
</dbReference>
<keyword evidence="3" id="KW-1185">Reference proteome</keyword>
<feature type="region of interest" description="Disordered" evidence="1">
    <location>
        <begin position="1"/>
        <end position="23"/>
    </location>
</feature>
<dbReference type="AlphaFoldDB" id="A0A0P1B631"/>
<reference evidence="3" key="1">
    <citation type="submission" date="2014-09" db="EMBL/GenBank/DDBJ databases">
        <authorList>
            <person name="Sharma Rahul"/>
            <person name="Thines Marco"/>
        </authorList>
    </citation>
    <scope>NUCLEOTIDE SEQUENCE [LARGE SCALE GENOMIC DNA]</scope>
</reference>
<organism evidence="2 3">
    <name type="scientific">Plasmopara halstedii</name>
    <name type="common">Downy mildew of sunflower</name>
    <dbReference type="NCBI Taxonomy" id="4781"/>
    <lineage>
        <taxon>Eukaryota</taxon>
        <taxon>Sar</taxon>
        <taxon>Stramenopiles</taxon>
        <taxon>Oomycota</taxon>
        <taxon>Peronosporomycetes</taxon>
        <taxon>Peronosporales</taxon>
        <taxon>Peronosporaceae</taxon>
        <taxon>Plasmopara</taxon>
    </lineage>
</organism>
<sequence>MQRERSSRFESNAVGSASSSAQLSQMIVRRSPVLRRRLLLKDFRKRAIYMIDCSVIADFMLGVASSACGT</sequence>